<dbReference type="PANTHER" id="PTHR43555">
    <property type="entry name" value="PHOSPHORIBOSYLFORMYLGLYCINAMIDINE SYNTHASE SUBUNIT PURL"/>
    <property type="match status" value="1"/>
</dbReference>
<dbReference type="InterPro" id="IPR010918">
    <property type="entry name" value="PurM-like_C_dom"/>
</dbReference>
<proteinExistence type="inferred from homology"/>
<accession>A0A133UFU2</accession>
<feature type="non-terminal residue" evidence="5">
    <location>
        <position position="1"/>
    </location>
</feature>
<dbReference type="Proteomes" id="UP000070284">
    <property type="component" value="Unassembled WGS sequence"/>
</dbReference>
<dbReference type="GO" id="GO:0006189">
    <property type="term" value="P:'de novo' IMP biosynthetic process"/>
    <property type="evidence" value="ECO:0007669"/>
    <property type="project" value="InterPro"/>
</dbReference>
<dbReference type="SUPFAM" id="SSF56042">
    <property type="entry name" value="PurM C-terminal domain-like"/>
    <property type="match status" value="2"/>
</dbReference>
<evidence type="ECO:0000259" key="4">
    <source>
        <dbReference type="Pfam" id="PF02769"/>
    </source>
</evidence>
<dbReference type="Pfam" id="PF00586">
    <property type="entry name" value="AIRS"/>
    <property type="match status" value="2"/>
</dbReference>
<dbReference type="InterPro" id="IPR036676">
    <property type="entry name" value="PurM-like_C_sf"/>
</dbReference>
<protein>
    <recommendedName>
        <fullName evidence="2">Phosphoribosylformylglycinamidine synthase subunit PurL</fullName>
        <ecNumber evidence="2">6.3.5.3</ecNumber>
    </recommendedName>
</protein>
<dbReference type="Pfam" id="PF02769">
    <property type="entry name" value="AIRS_C"/>
    <property type="match status" value="2"/>
</dbReference>
<keyword evidence="6" id="KW-1185">Reference proteome</keyword>
<evidence type="ECO:0000313" key="5">
    <source>
        <dbReference type="EMBL" id="KXA93085.1"/>
    </source>
</evidence>
<dbReference type="EC" id="6.3.5.3" evidence="2"/>
<evidence type="ECO:0000313" key="6">
    <source>
        <dbReference type="Proteomes" id="UP000070284"/>
    </source>
</evidence>
<name>A0A133UFU2_9EURY</name>
<feature type="domain" description="PurM-like C-terminal" evidence="4">
    <location>
        <begin position="98"/>
        <end position="255"/>
    </location>
</feature>
<feature type="domain" description="PurM-like N-terminal" evidence="3">
    <location>
        <begin position="339"/>
        <end position="457"/>
    </location>
</feature>
<dbReference type="NCBIfam" id="TIGR01736">
    <property type="entry name" value="FGAM_synth_II"/>
    <property type="match status" value="1"/>
</dbReference>
<comment type="caution">
    <text evidence="5">The sequence shown here is derived from an EMBL/GenBank/DDBJ whole genome shotgun (WGS) entry which is preliminary data.</text>
</comment>
<dbReference type="HAMAP" id="MF_00420">
    <property type="entry name" value="PurL_2"/>
    <property type="match status" value="1"/>
</dbReference>
<gene>
    <name evidence="5" type="ORF">AKJ65_06680</name>
</gene>
<dbReference type="InterPro" id="IPR036921">
    <property type="entry name" value="PurM-like_N_sf"/>
</dbReference>
<dbReference type="Gene3D" id="3.30.1330.10">
    <property type="entry name" value="PurM-like, N-terminal domain"/>
    <property type="match status" value="2"/>
</dbReference>
<feature type="domain" description="PurM-like C-terminal" evidence="4">
    <location>
        <begin position="472"/>
        <end position="613"/>
    </location>
</feature>
<dbReference type="CDD" id="cd02204">
    <property type="entry name" value="PurL_repeat2"/>
    <property type="match status" value="1"/>
</dbReference>
<dbReference type="InterPro" id="IPR016188">
    <property type="entry name" value="PurM-like_N"/>
</dbReference>
<dbReference type="InterPro" id="IPR010074">
    <property type="entry name" value="PRibForGlyAmidine_synth_PurL"/>
</dbReference>
<evidence type="ECO:0000256" key="1">
    <source>
        <dbReference type="ARBA" id="ARBA00022490"/>
    </source>
</evidence>
<evidence type="ECO:0000256" key="2">
    <source>
        <dbReference type="NCBIfam" id="TIGR01736"/>
    </source>
</evidence>
<dbReference type="EMBL" id="LHXO01000122">
    <property type="protein sequence ID" value="KXA93085.1"/>
    <property type="molecule type" value="Genomic_DNA"/>
</dbReference>
<reference evidence="5 6" key="1">
    <citation type="journal article" date="2016" name="Sci. Rep.">
        <title>Metabolic traits of an uncultured archaeal lineage -MSBL1- from brine pools of the Red Sea.</title>
        <authorList>
            <person name="Mwirichia R."/>
            <person name="Alam I."/>
            <person name="Rashid M."/>
            <person name="Vinu M."/>
            <person name="Ba-Alawi W."/>
            <person name="Anthony Kamau A."/>
            <person name="Kamanda Ngugi D."/>
            <person name="Goker M."/>
            <person name="Klenk H.P."/>
            <person name="Bajic V."/>
            <person name="Stingl U."/>
        </authorList>
    </citation>
    <scope>NUCLEOTIDE SEQUENCE [LARGE SCALE GENOMIC DNA]</scope>
    <source>
        <strain evidence="5">SCGC-AAA259E19</strain>
    </source>
</reference>
<dbReference type="GO" id="GO:0004642">
    <property type="term" value="F:phosphoribosylformylglycinamidine synthase activity"/>
    <property type="evidence" value="ECO:0007669"/>
    <property type="project" value="UniProtKB-UniRule"/>
</dbReference>
<dbReference type="AlphaFoldDB" id="A0A133UFU2"/>
<dbReference type="PATRIC" id="fig|1698264.3.peg.378"/>
<feature type="domain" description="PurM-like N-terminal" evidence="3">
    <location>
        <begin position="1"/>
        <end position="87"/>
    </location>
</feature>
<evidence type="ECO:0000259" key="3">
    <source>
        <dbReference type="Pfam" id="PF00586"/>
    </source>
</evidence>
<dbReference type="PANTHER" id="PTHR43555:SF1">
    <property type="entry name" value="PHOSPHORIBOSYLFORMYLGLYCINAMIDINE SYNTHASE SUBUNIT PURL"/>
    <property type="match status" value="1"/>
</dbReference>
<dbReference type="SUPFAM" id="SSF55326">
    <property type="entry name" value="PurM N-terminal domain-like"/>
    <property type="match status" value="2"/>
</dbReference>
<dbReference type="CDD" id="cd02203">
    <property type="entry name" value="PurL_repeat1"/>
    <property type="match status" value="1"/>
</dbReference>
<sequence>VGGVIRDILGVWAWPIANTDVLCFGPPNYDPEKVPEGTKHPRYLMRGVIDGIGHYGNNMGIPTVNGAICFDEGYVGNIVVYCGCVGTLPTDAYVKNPKPGDVVILAGGRTGRDGIHGVTFASVELTEESEETSRPAVQIANPIEEERLRRAILKVRERRLGTAITDLGGGGLSSAIGEKAEEAGCGVEIELDKVPLKHADMSPWEIWISESQERMFLSVEEDNLEEVLQIFESEEVEATPLGRFTEGEKLKLFYKDRKVADLDIDFLFDPPRVLRKAEWKAPDLKEPQFPIPEDLNEVLKDLLSTPNIASKESIIRTYDHEIQGNTVLKPLQGKLSGPNDAAVLKPFEDSFKGVVISSGIKPHYGKIDPYWMTASGIEEAIRNNVSVGGRRISLLDNFTWGNPEDPEELGKLVRACEACYDFATSFKTPFISGKDSLYNESPLGPITPTLLITGVGLIPDVRKTVSMEVKEKGDLLYLIGETHPELGGSEYYRSRGFLGKRVPKVRPERFKKKIESLPKAMDKNFIRACHDLSEGGLGVAASEMSFTGGLGIQIDLGKVPASTEREDFILLSESNGRFLVEVPEKEKENFEGLMRDCTVSQVGRVTGGDYLSIEGPEGQEIIKSELSELRGAWNGGLEVE</sequence>
<organism evidence="5 6">
    <name type="scientific">candidate division MSBL1 archaeon SCGC-AAA259E19</name>
    <dbReference type="NCBI Taxonomy" id="1698264"/>
    <lineage>
        <taxon>Archaea</taxon>
        <taxon>Methanobacteriati</taxon>
        <taxon>Methanobacteriota</taxon>
        <taxon>candidate division MSBL1</taxon>
    </lineage>
</organism>
<dbReference type="Gene3D" id="3.90.650.10">
    <property type="entry name" value="PurM-like C-terminal domain"/>
    <property type="match status" value="2"/>
</dbReference>
<keyword evidence="1" id="KW-0963">Cytoplasm</keyword>